<comment type="caution">
    <text evidence="1">The sequence shown here is derived from an EMBL/GenBank/DDBJ whole genome shotgun (WGS) entry which is preliminary data.</text>
</comment>
<keyword evidence="2" id="KW-1185">Reference proteome</keyword>
<evidence type="ECO:0000313" key="1">
    <source>
        <dbReference type="EMBL" id="CAH0525990.1"/>
    </source>
</evidence>
<name>A0ABN8DFF8_9VIBR</name>
<accession>A0ABN8DFF8</accession>
<evidence type="ECO:0000313" key="2">
    <source>
        <dbReference type="Proteomes" id="UP000838160"/>
    </source>
</evidence>
<organism evidence="1 2">
    <name type="scientific">Vibrio hippocampi</name>
    <dbReference type="NCBI Taxonomy" id="654686"/>
    <lineage>
        <taxon>Bacteria</taxon>
        <taxon>Pseudomonadati</taxon>
        <taxon>Pseudomonadota</taxon>
        <taxon>Gammaproteobacteria</taxon>
        <taxon>Vibrionales</taxon>
        <taxon>Vibrionaceae</taxon>
        <taxon>Vibrio</taxon>
    </lineage>
</organism>
<protein>
    <submittedName>
        <fullName evidence="1">Uncharacterized protein</fullName>
    </submittedName>
</protein>
<gene>
    <name evidence="1" type="ORF">VHP8226_01472</name>
</gene>
<dbReference type="EMBL" id="CAKLCM010000002">
    <property type="protein sequence ID" value="CAH0525990.1"/>
    <property type="molecule type" value="Genomic_DNA"/>
</dbReference>
<proteinExistence type="predicted"/>
<dbReference type="Proteomes" id="UP000838160">
    <property type="component" value="Unassembled WGS sequence"/>
</dbReference>
<sequence>MDTQRNELMEVIEQAFIDYHTMTTDDITTKREKKQFIDGLMTAARVIGVHYEELDALTKAVPIMLQRQPIDMTTPAYIRQLARQIAIRQNENQ</sequence>
<reference evidence="1" key="1">
    <citation type="submission" date="2021-12" db="EMBL/GenBank/DDBJ databases">
        <authorList>
            <person name="Rodrigo-Torres L."/>
            <person name="Arahal R. D."/>
            <person name="Lucena T."/>
        </authorList>
    </citation>
    <scope>NUCLEOTIDE SEQUENCE</scope>
    <source>
        <strain evidence="1">CECT 8226</strain>
    </source>
</reference>